<dbReference type="STRING" id="1220554.GCA_001552135_02105"/>
<dbReference type="Pfam" id="PF04324">
    <property type="entry name" value="Fer2_BFD"/>
    <property type="match status" value="1"/>
</dbReference>
<keyword evidence="12" id="KW-1185">Reference proteome</keyword>
<dbReference type="InterPro" id="IPR041854">
    <property type="entry name" value="BFD-like_2Fe2S-bd_dom_sf"/>
</dbReference>
<keyword evidence="2" id="KW-0001">2Fe-2S</keyword>
<keyword evidence="1" id="KW-0813">Transport</keyword>
<proteinExistence type="inferred from homology"/>
<evidence type="ECO:0000256" key="7">
    <source>
        <dbReference type="ARBA" id="ARBA00039386"/>
    </source>
</evidence>
<feature type="region of interest" description="Disordered" evidence="9">
    <location>
        <begin position="63"/>
        <end position="106"/>
    </location>
</feature>
<evidence type="ECO:0000313" key="12">
    <source>
        <dbReference type="Proteomes" id="UP000323380"/>
    </source>
</evidence>
<dbReference type="Gene3D" id="1.10.10.1100">
    <property type="entry name" value="BFD-like [2Fe-2S]-binding domain"/>
    <property type="match status" value="1"/>
</dbReference>
<dbReference type="PANTHER" id="PTHR37424:SF1">
    <property type="entry name" value="BACTERIOFERRITIN-ASSOCIATED FERREDOXIN"/>
    <property type="match status" value="1"/>
</dbReference>
<dbReference type="InterPro" id="IPR007419">
    <property type="entry name" value="BFD-like_2Fe2S-bd_dom"/>
</dbReference>
<name>A0A5D0NVF4_9ACTN</name>
<sequence length="106" mass="10612">MYVCICNAVTEDDVNGCMASGCATAKEVKAACGFKPGCGSCTKRLHRMVSEYRTASELADALTGGPAQLTAVPEPDLPEPGTSAPPTAEPLVSEAAEGGAAPPTAA</sequence>
<comment type="similarity">
    <text evidence="8">Belongs to the Bfd family.</text>
</comment>
<feature type="domain" description="BFD-like [2Fe-2S]-binding" evidence="10">
    <location>
        <begin position="2"/>
        <end position="50"/>
    </location>
</feature>
<keyword evidence="3" id="KW-0479">Metal-binding</keyword>
<feature type="compositionally biased region" description="Low complexity" evidence="9">
    <location>
        <begin position="94"/>
        <end position="106"/>
    </location>
</feature>
<evidence type="ECO:0000313" key="11">
    <source>
        <dbReference type="EMBL" id="TYB48375.1"/>
    </source>
</evidence>
<organism evidence="11 12">
    <name type="scientific">Actinomadura chibensis</name>
    <dbReference type="NCBI Taxonomy" id="392828"/>
    <lineage>
        <taxon>Bacteria</taxon>
        <taxon>Bacillati</taxon>
        <taxon>Actinomycetota</taxon>
        <taxon>Actinomycetes</taxon>
        <taxon>Streptosporangiales</taxon>
        <taxon>Thermomonosporaceae</taxon>
        <taxon>Actinomadura</taxon>
    </lineage>
</organism>
<evidence type="ECO:0000256" key="9">
    <source>
        <dbReference type="SAM" id="MobiDB-lite"/>
    </source>
</evidence>
<gene>
    <name evidence="11" type="ORF">FXF69_04005</name>
</gene>
<accession>A0A5D0NVF4</accession>
<dbReference type="AlphaFoldDB" id="A0A5D0NVF4"/>
<reference evidence="11 12" key="1">
    <citation type="submission" date="2019-08" db="EMBL/GenBank/DDBJ databases">
        <title>Actinomadura sp. nov. CYP1-5 isolated from mountain soil.</title>
        <authorList>
            <person name="Songsumanus A."/>
            <person name="Kuncharoen N."/>
            <person name="Kudo T."/>
            <person name="Yuki M."/>
            <person name="Igarashi Y."/>
            <person name="Tanasupawat S."/>
        </authorList>
    </citation>
    <scope>NUCLEOTIDE SEQUENCE [LARGE SCALE GENOMIC DNA]</scope>
    <source>
        <strain evidence="11 12">JCM 14158</strain>
    </source>
</reference>
<dbReference type="PANTHER" id="PTHR37424">
    <property type="entry name" value="BACTERIOFERRITIN-ASSOCIATED FERREDOXIN"/>
    <property type="match status" value="1"/>
</dbReference>
<evidence type="ECO:0000256" key="3">
    <source>
        <dbReference type="ARBA" id="ARBA00022723"/>
    </source>
</evidence>
<keyword evidence="4" id="KW-0249">Electron transport</keyword>
<keyword evidence="5" id="KW-0408">Iron</keyword>
<evidence type="ECO:0000256" key="5">
    <source>
        <dbReference type="ARBA" id="ARBA00023004"/>
    </source>
</evidence>
<dbReference type="EMBL" id="VSFG01000001">
    <property type="protein sequence ID" value="TYB48375.1"/>
    <property type="molecule type" value="Genomic_DNA"/>
</dbReference>
<dbReference type="Proteomes" id="UP000323380">
    <property type="component" value="Unassembled WGS sequence"/>
</dbReference>
<dbReference type="InterPro" id="IPR052371">
    <property type="entry name" value="BFD-associated_ferredoxin"/>
</dbReference>
<evidence type="ECO:0000256" key="1">
    <source>
        <dbReference type="ARBA" id="ARBA00022448"/>
    </source>
</evidence>
<dbReference type="GO" id="GO:0046872">
    <property type="term" value="F:metal ion binding"/>
    <property type="evidence" value="ECO:0007669"/>
    <property type="project" value="UniProtKB-KW"/>
</dbReference>
<evidence type="ECO:0000256" key="6">
    <source>
        <dbReference type="ARBA" id="ARBA00023014"/>
    </source>
</evidence>
<evidence type="ECO:0000256" key="8">
    <source>
        <dbReference type="ARBA" id="ARBA00046332"/>
    </source>
</evidence>
<dbReference type="RefSeq" id="WP_067888603.1">
    <property type="nucleotide sequence ID" value="NZ_VSFG01000001.1"/>
</dbReference>
<protein>
    <recommendedName>
        <fullName evidence="7">Bacterioferritin-associated ferredoxin</fullName>
    </recommendedName>
</protein>
<evidence type="ECO:0000259" key="10">
    <source>
        <dbReference type="Pfam" id="PF04324"/>
    </source>
</evidence>
<evidence type="ECO:0000256" key="4">
    <source>
        <dbReference type="ARBA" id="ARBA00022982"/>
    </source>
</evidence>
<evidence type="ECO:0000256" key="2">
    <source>
        <dbReference type="ARBA" id="ARBA00022714"/>
    </source>
</evidence>
<keyword evidence="6" id="KW-0411">Iron-sulfur</keyword>
<dbReference type="GO" id="GO:0051537">
    <property type="term" value="F:2 iron, 2 sulfur cluster binding"/>
    <property type="evidence" value="ECO:0007669"/>
    <property type="project" value="UniProtKB-KW"/>
</dbReference>
<comment type="caution">
    <text evidence="11">The sequence shown here is derived from an EMBL/GenBank/DDBJ whole genome shotgun (WGS) entry which is preliminary data.</text>
</comment>